<organism evidence="9">
    <name type="scientific">Sesamum radiatum</name>
    <name type="common">Black benniseed</name>
    <dbReference type="NCBI Taxonomy" id="300843"/>
    <lineage>
        <taxon>Eukaryota</taxon>
        <taxon>Viridiplantae</taxon>
        <taxon>Streptophyta</taxon>
        <taxon>Embryophyta</taxon>
        <taxon>Tracheophyta</taxon>
        <taxon>Spermatophyta</taxon>
        <taxon>Magnoliopsida</taxon>
        <taxon>eudicotyledons</taxon>
        <taxon>Gunneridae</taxon>
        <taxon>Pentapetalae</taxon>
        <taxon>asterids</taxon>
        <taxon>lamiids</taxon>
        <taxon>Lamiales</taxon>
        <taxon>Pedaliaceae</taxon>
        <taxon>Sesamum</taxon>
    </lineage>
</organism>
<dbReference type="Pfam" id="PF00176">
    <property type="entry name" value="SNF2-rel_dom"/>
    <property type="match status" value="1"/>
</dbReference>
<dbReference type="GO" id="GO:0016787">
    <property type="term" value="F:hydrolase activity"/>
    <property type="evidence" value="ECO:0007669"/>
    <property type="project" value="UniProtKB-KW"/>
</dbReference>
<dbReference type="GO" id="GO:0004386">
    <property type="term" value="F:helicase activity"/>
    <property type="evidence" value="ECO:0007669"/>
    <property type="project" value="UniProtKB-KW"/>
</dbReference>
<dbReference type="InterPro" id="IPR027417">
    <property type="entry name" value="P-loop_NTPase"/>
</dbReference>
<dbReference type="Gene3D" id="3.40.50.10810">
    <property type="entry name" value="Tandem AAA-ATPase domain"/>
    <property type="match status" value="1"/>
</dbReference>
<evidence type="ECO:0000256" key="1">
    <source>
        <dbReference type="ARBA" id="ARBA00004123"/>
    </source>
</evidence>
<dbReference type="PANTHER" id="PTHR45821">
    <property type="entry name" value="SNF2 DOMAIN-CONTAINING PROTEIN CLASSY 2-RELATED"/>
    <property type="match status" value="1"/>
</dbReference>
<sequence>MLVDSVLERGPVLEMKENDDEAKQEPEAQTQSTLPTKFRFEDEVPKEVEKTEYQKEMEGLFAELDFNWALEELGSFVYPEVDQENAKDRAEETQHARCSRGEHELVEKTCTESERKRYSETEQLIEFDGFHLQSSKDNVAEFNNSANGTVWSIKPGIRESMYEHQQEGFEFLWKNLAGSINLDELKSTDPGGVGGCIISHAPGTGKTRLTIVFLESYLKLFPNCRPVIITPASMLLTWEEEFRKWNVEFPFYNLNNLEFLGKENKNALRLLAGAKRGNKDAIRMVKIYSWNMGRSILGISYSLFEKLTGEKFIKEKTTEKRERVIIDGKTKALRKILLEKPGLVILDEGHTPRNRRSNIWNVLLKVQTKKRVILSGTPFQNNFGELFNTLHIVRPAIADVLAQEKTFAEMIASRRMSSKRKYKEENYHSTLITEAIDRAVEKLKISMSPFVHVHKGTILQQSLPGLRDCVILLKPPALQKSLIERLEGSPSTFHFEHKVALISVHPYLFQHSDSTEEERIGIDLEAVQASKLNPNEGVKTKFILEFVRLSVAMNEKVLIFSQYIQPLELIKEQLKEIFKWVDGKQILRMQGKLEQKQRQMLINVFNDQQSESRVMLASTRQAICRAYRIGQKKFVYTYHLMTLGTTEADKYCRQAEKDRLSELVFTSSSNESNKQKHPCLGIEDRILEEMVGHAKLKEMFEKIINQPKDADLIQNFGLTT</sequence>
<dbReference type="Gene3D" id="3.40.50.300">
    <property type="entry name" value="P-loop containing nucleotide triphosphate hydrolases"/>
    <property type="match status" value="2"/>
</dbReference>
<evidence type="ECO:0000256" key="4">
    <source>
        <dbReference type="ARBA" id="ARBA00022806"/>
    </source>
</evidence>
<dbReference type="InterPro" id="IPR001650">
    <property type="entry name" value="Helicase_C-like"/>
</dbReference>
<dbReference type="InterPro" id="IPR014001">
    <property type="entry name" value="Helicase_ATP-bd"/>
</dbReference>
<dbReference type="InterPro" id="IPR000330">
    <property type="entry name" value="SNF2_N"/>
</dbReference>
<keyword evidence="5" id="KW-0067">ATP-binding</keyword>
<evidence type="ECO:0000256" key="7">
    <source>
        <dbReference type="SAM" id="MobiDB-lite"/>
    </source>
</evidence>
<proteinExistence type="predicted"/>
<reference evidence="9" key="1">
    <citation type="submission" date="2020-06" db="EMBL/GenBank/DDBJ databases">
        <authorList>
            <person name="Li T."/>
            <person name="Hu X."/>
            <person name="Zhang T."/>
            <person name="Song X."/>
            <person name="Zhang H."/>
            <person name="Dai N."/>
            <person name="Sheng W."/>
            <person name="Hou X."/>
            <person name="Wei L."/>
        </authorList>
    </citation>
    <scope>NUCLEOTIDE SEQUENCE</scope>
    <source>
        <strain evidence="9">G02</strain>
        <tissue evidence="9">Leaf</tissue>
    </source>
</reference>
<feature type="domain" description="Helicase ATP-binding" evidence="8">
    <location>
        <begin position="195"/>
        <end position="396"/>
    </location>
</feature>
<dbReference type="InterPro" id="IPR049730">
    <property type="entry name" value="SNF2/RAD54-like_C"/>
</dbReference>
<reference evidence="9" key="2">
    <citation type="journal article" date="2024" name="Plant">
        <title>Genomic evolution and insights into agronomic trait innovations of Sesamum species.</title>
        <authorList>
            <person name="Miao H."/>
            <person name="Wang L."/>
            <person name="Qu L."/>
            <person name="Liu H."/>
            <person name="Sun Y."/>
            <person name="Le M."/>
            <person name="Wang Q."/>
            <person name="Wei S."/>
            <person name="Zheng Y."/>
            <person name="Lin W."/>
            <person name="Duan Y."/>
            <person name="Cao H."/>
            <person name="Xiong S."/>
            <person name="Wang X."/>
            <person name="Wei L."/>
            <person name="Li C."/>
            <person name="Ma Q."/>
            <person name="Ju M."/>
            <person name="Zhao R."/>
            <person name="Li G."/>
            <person name="Mu C."/>
            <person name="Tian Q."/>
            <person name="Mei H."/>
            <person name="Zhang T."/>
            <person name="Gao T."/>
            <person name="Zhang H."/>
        </authorList>
    </citation>
    <scope>NUCLEOTIDE SEQUENCE</scope>
    <source>
        <strain evidence="9">G02</strain>
    </source>
</reference>
<evidence type="ECO:0000313" key="9">
    <source>
        <dbReference type="EMBL" id="KAL0429425.1"/>
    </source>
</evidence>
<dbReference type="SMART" id="SM00487">
    <property type="entry name" value="DEXDc"/>
    <property type="match status" value="1"/>
</dbReference>
<evidence type="ECO:0000256" key="2">
    <source>
        <dbReference type="ARBA" id="ARBA00022741"/>
    </source>
</evidence>
<comment type="caution">
    <text evidence="9">The sequence shown here is derived from an EMBL/GenBank/DDBJ whole genome shotgun (WGS) entry which is preliminary data.</text>
</comment>
<dbReference type="InterPro" id="IPR038718">
    <property type="entry name" value="SNF2-like_sf"/>
</dbReference>
<evidence type="ECO:0000256" key="3">
    <source>
        <dbReference type="ARBA" id="ARBA00022801"/>
    </source>
</evidence>
<dbReference type="AlphaFoldDB" id="A0AAW2VKS0"/>
<dbReference type="InterPro" id="IPR044567">
    <property type="entry name" value="CLSY/DRD1"/>
</dbReference>
<evidence type="ECO:0000259" key="8">
    <source>
        <dbReference type="PROSITE" id="PS51192"/>
    </source>
</evidence>
<evidence type="ECO:0000256" key="6">
    <source>
        <dbReference type="ARBA" id="ARBA00023242"/>
    </source>
</evidence>
<feature type="region of interest" description="Disordered" evidence="7">
    <location>
        <begin position="1"/>
        <end position="35"/>
    </location>
</feature>
<keyword evidence="2" id="KW-0547">Nucleotide-binding</keyword>
<comment type="subcellular location">
    <subcellularLocation>
        <location evidence="1">Nucleus</location>
    </subcellularLocation>
</comment>
<name>A0AAW2VKS0_SESRA</name>
<dbReference type="PANTHER" id="PTHR45821:SF25">
    <property type="entry name" value="HELICASE ATP-BINDING DOMAIN-CONTAINING PROTEIN"/>
    <property type="match status" value="1"/>
</dbReference>
<dbReference type="CDD" id="cd18793">
    <property type="entry name" value="SF2_C_SNF"/>
    <property type="match status" value="1"/>
</dbReference>
<dbReference type="Pfam" id="PF00271">
    <property type="entry name" value="Helicase_C"/>
    <property type="match status" value="1"/>
</dbReference>
<accession>A0AAW2VKS0</accession>
<dbReference type="GO" id="GO:0005524">
    <property type="term" value="F:ATP binding"/>
    <property type="evidence" value="ECO:0007669"/>
    <property type="project" value="UniProtKB-KW"/>
</dbReference>
<dbReference type="PROSITE" id="PS51192">
    <property type="entry name" value="HELICASE_ATP_BIND_1"/>
    <property type="match status" value="1"/>
</dbReference>
<dbReference type="GO" id="GO:0080188">
    <property type="term" value="P:gene silencing by siRNA-directed DNA methylation"/>
    <property type="evidence" value="ECO:0007669"/>
    <property type="project" value="InterPro"/>
</dbReference>
<gene>
    <name evidence="9" type="ORF">Sradi_0568500</name>
</gene>
<dbReference type="GO" id="GO:0005634">
    <property type="term" value="C:nucleus"/>
    <property type="evidence" value="ECO:0007669"/>
    <property type="project" value="UniProtKB-SubCell"/>
</dbReference>
<evidence type="ECO:0000256" key="5">
    <source>
        <dbReference type="ARBA" id="ARBA00022840"/>
    </source>
</evidence>
<keyword evidence="4" id="KW-0347">Helicase</keyword>
<dbReference type="SUPFAM" id="SSF52540">
    <property type="entry name" value="P-loop containing nucleoside triphosphate hydrolases"/>
    <property type="match status" value="2"/>
</dbReference>
<keyword evidence="3" id="KW-0378">Hydrolase</keyword>
<dbReference type="EMBL" id="JACGWJ010000003">
    <property type="protein sequence ID" value="KAL0429425.1"/>
    <property type="molecule type" value="Genomic_DNA"/>
</dbReference>
<keyword evidence="6" id="KW-0539">Nucleus</keyword>
<protein>
    <submittedName>
        <fullName evidence="9">SNF2 domain-containing protein CLASSY 3</fullName>
    </submittedName>
</protein>